<gene>
    <name evidence="1" type="ORF">LEP1GSC050_4157</name>
</gene>
<sequence>MLNSSIYKVKEKNNILPVTFYKSNDTFSSVGIDSLTLYCDNSNVELLSHHNMMFRKRATEMIRKGDKSQGIKLEFVNNIFVSKSKYNSNEAKVYFKFSIPKLFNETNLVPYPVINHERLIEIVNSKLEGTGIRIKGPSKMMISRIEIFCNLSLSQSYDSYFGLFDFPSPVKKKKKYFKNTLYYKNKSESISIYDKAKELREKKKPIRTSRVYNPTEEENSKNITKNDNIARLELTIKGARIVKNKLGSKYLHDLSQDSINGYFKKNTATFFSSFLKINRPIPISKNETPALLEYFSTEKDPLKEIVLMNQYKDFEERLNSPVVLEKYREVLRKQGKPEEKIESLINKHIKLGKKYSNEMKLFSILKNESQLKRLKEIFSILNFEFAIPQYSPLSSSLDNEPLSTSVVNTKNISPSENYFNHMRPAETLRLNPYFPEVPDSIKENVGLYLEAGILAVDLVNDDNFIQNLETNEKIDLVGYSFNIGGFFEYKLIPTEKKFILFDSILQDKFENGKINVDSDYFPPLLKRNSISLNAINHFEAYLKDNSSSFPQILFSNVILFLDQFKHPANGKLCKTYNFIPEYADRKLLVDILKSKLNGLTKETLGYSFLDILSLFNADCFLKNNDNVYHSKRIFFLQRLPIKPLIRLI</sequence>
<protein>
    <submittedName>
        <fullName evidence="1">Uncharacterized protein</fullName>
    </submittedName>
</protein>
<name>T0F3J9_9LEPT</name>
<proteinExistence type="predicted"/>
<evidence type="ECO:0000313" key="1">
    <source>
        <dbReference type="EMBL" id="EQA45670.1"/>
    </source>
</evidence>
<comment type="caution">
    <text evidence="1">The sequence shown here is derived from an EMBL/GenBank/DDBJ whole genome shotgun (WGS) entry which is preliminary data.</text>
</comment>
<evidence type="ECO:0000313" key="2">
    <source>
        <dbReference type="Proteomes" id="UP000015454"/>
    </source>
</evidence>
<dbReference type="AlphaFoldDB" id="T0F3J9"/>
<dbReference type="RefSeq" id="WP_010568754.1">
    <property type="nucleotide sequence ID" value="NZ_AHMO02000008.1"/>
</dbReference>
<reference evidence="1" key="1">
    <citation type="submission" date="2013-05" db="EMBL/GenBank/DDBJ databases">
        <authorList>
            <person name="Harkins D.M."/>
            <person name="Durkin A.S."/>
            <person name="Brinkac L.M."/>
            <person name="Haft D.H."/>
            <person name="Selengut J.D."/>
            <person name="Sanka R."/>
            <person name="DePew J."/>
            <person name="Purushe J."/>
            <person name="Hartskeerl R.A."/>
            <person name="Ahmed A."/>
            <person name="van der Linden H."/>
            <person name="Goris M.G.A."/>
            <person name="Vinetz J.M."/>
            <person name="Sutton G.G."/>
            <person name="Nierman W.C."/>
            <person name="Fouts D.E."/>
        </authorList>
    </citation>
    <scope>NUCLEOTIDE SEQUENCE [LARGE SCALE GENOMIC DNA]</scope>
    <source>
        <strain evidence="1">5399</strain>
    </source>
</reference>
<dbReference type="EMBL" id="AHMO02000008">
    <property type="protein sequence ID" value="EQA45670.1"/>
    <property type="molecule type" value="Genomic_DNA"/>
</dbReference>
<accession>T0F3J9</accession>
<keyword evidence="2" id="KW-1185">Reference proteome</keyword>
<dbReference type="Proteomes" id="UP000015454">
    <property type="component" value="Unassembled WGS sequence"/>
</dbReference>
<organism evidence="1 2">
    <name type="scientific">Leptospira broomii serovar Hurstbridge str. 5399</name>
    <dbReference type="NCBI Taxonomy" id="1049789"/>
    <lineage>
        <taxon>Bacteria</taxon>
        <taxon>Pseudomonadati</taxon>
        <taxon>Spirochaetota</taxon>
        <taxon>Spirochaetia</taxon>
        <taxon>Leptospirales</taxon>
        <taxon>Leptospiraceae</taxon>
        <taxon>Leptospira</taxon>
    </lineage>
</organism>